<dbReference type="SUPFAM" id="SSF159234">
    <property type="entry name" value="FomD-like"/>
    <property type="match status" value="1"/>
</dbReference>
<evidence type="ECO:0000313" key="3">
    <source>
        <dbReference type="Proteomes" id="UP000190188"/>
    </source>
</evidence>
<feature type="domain" description="DUF402" evidence="1">
    <location>
        <begin position="59"/>
        <end position="160"/>
    </location>
</feature>
<dbReference type="Proteomes" id="UP000190188">
    <property type="component" value="Unassembled WGS sequence"/>
</dbReference>
<dbReference type="EMBL" id="MSZX01000010">
    <property type="protein sequence ID" value="OPA74803.1"/>
    <property type="molecule type" value="Genomic_DNA"/>
</dbReference>
<dbReference type="STRING" id="1324314.BVG16_23345"/>
<evidence type="ECO:0000259" key="1">
    <source>
        <dbReference type="Pfam" id="PF04167"/>
    </source>
</evidence>
<keyword evidence="3" id="KW-1185">Reference proteome</keyword>
<sequence length="193" mass="22486">MKRKFSDRANWRRIISKNFVSKYQEKPDFTGFVTLYTIQRLRDPLWKEYGGTKLCLADTGYSWLQYFPQGEHFIVTAMFDDKHRIVQWYIDICKSQGVTEQGVPWFDDLFLDIVVLPSGAVYLMDEDELDDALLDGDITQEDYELATDTARHLLRMITAHLFPYFVMSERDLRDEFGIVQDPAPGNGPALDQP</sequence>
<comment type="caution">
    <text evidence="2">The sequence shown here is derived from an EMBL/GenBank/DDBJ whole genome shotgun (WGS) entry which is preliminary data.</text>
</comment>
<dbReference type="Gene3D" id="2.40.380.10">
    <property type="entry name" value="FomD-like"/>
    <property type="match status" value="1"/>
</dbReference>
<proteinExistence type="predicted"/>
<gene>
    <name evidence="2" type="ORF">BVG16_23345</name>
</gene>
<organism evidence="2 3">
    <name type="scientific">Paenibacillus selenitireducens</name>
    <dbReference type="NCBI Taxonomy" id="1324314"/>
    <lineage>
        <taxon>Bacteria</taxon>
        <taxon>Bacillati</taxon>
        <taxon>Bacillota</taxon>
        <taxon>Bacilli</taxon>
        <taxon>Bacillales</taxon>
        <taxon>Paenibacillaceae</taxon>
        <taxon>Paenibacillus</taxon>
    </lineage>
</organism>
<dbReference type="Pfam" id="PF04167">
    <property type="entry name" value="DUF402"/>
    <property type="match status" value="1"/>
</dbReference>
<reference evidence="2 3" key="1">
    <citation type="submission" date="2017-01" db="EMBL/GenBank/DDBJ databases">
        <title>Genome analysis of Paenibacillus selenitrireducens ES3-24.</title>
        <authorList>
            <person name="Xu D."/>
            <person name="Yao R."/>
            <person name="Zheng S."/>
        </authorList>
    </citation>
    <scope>NUCLEOTIDE SEQUENCE [LARGE SCALE GENOMIC DNA]</scope>
    <source>
        <strain evidence="2 3">ES3-24</strain>
    </source>
</reference>
<evidence type="ECO:0000313" key="2">
    <source>
        <dbReference type="EMBL" id="OPA74803.1"/>
    </source>
</evidence>
<dbReference type="OrthoDB" id="2002222at2"/>
<dbReference type="InterPro" id="IPR035930">
    <property type="entry name" value="FomD-like_sf"/>
</dbReference>
<accession>A0A1T2X5E6</accession>
<name>A0A1T2X5E6_9BACL</name>
<dbReference type="RefSeq" id="WP_078501712.1">
    <property type="nucleotide sequence ID" value="NZ_MSZX01000010.1"/>
</dbReference>
<dbReference type="AlphaFoldDB" id="A0A1T2X5E6"/>
<dbReference type="InterPro" id="IPR007295">
    <property type="entry name" value="DUF402"/>
</dbReference>
<dbReference type="PANTHER" id="PTHR41271">
    <property type="entry name" value="DUF402 DOMAIN-CONTAINING PROTEIN"/>
    <property type="match status" value="1"/>
</dbReference>
<protein>
    <recommendedName>
        <fullName evidence="1">DUF402 domain-containing protein</fullName>
    </recommendedName>
</protein>
<dbReference type="PANTHER" id="PTHR41271:SF1">
    <property type="entry name" value="DUF402 DOMAIN-CONTAINING PROTEIN"/>
    <property type="match status" value="1"/>
</dbReference>